<evidence type="ECO:0000313" key="2">
    <source>
        <dbReference type="EMBL" id="KXU18293.1"/>
    </source>
</evidence>
<dbReference type="PANTHER" id="PTHR35894:SF1">
    <property type="entry name" value="PHOSPHORIBULOKINASE _ URIDINE KINASE FAMILY"/>
    <property type="match status" value="1"/>
</dbReference>
<evidence type="ECO:0000313" key="3">
    <source>
        <dbReference type="Proteomes" id="UP000070339"/>
    </source>
</evidence>
<feature type="domain" description="Orc1-like AAA ATPase" evidence="1">
    <location>
        <begin position="64"/>
        <end position="210"/>
    </location>
</feature>
<name>A0ABR5VA72_9CORY</name>
<dbReference type="EMBL" id="LTEB01000025">
    <property type="protein sequence ID" value="KXU18293.1"/>
    <property type="molecule type" value="Genomic_DNA"/>
</dbReference>
<dbReference type="InterPro" id="IPR052026">
    <property type="entry name" value="ExeA_AAA_ATPase_DNA-bind"/>
</dbReference>
<comment type="caution">
    <text evidence="2">The sequence shown here is derived from an EMBL/GenBank/DDBJ whole genome shotgun (WGS) entry which is preliminary data.</text>
</comment>
<reference evidence="2 3" key="1">
    <citation type="journal article" date="2016" name="Int. J. Syst. Evol. Microbiol.">
        <title>Resolving the Complexity of Human Skin Metagenomes Using Single-Molecule Sequencing.</title>
        <authorList>
            <consortium name="NISC Comparative Sequencing Program"/>
            <person name="Tsai Y.C."/>
            <person name="Conlan S."/>
            <person name="Deming C."/>
            <person name="Segre J.A."/>
            <person name="Kong H.H."/>
            <person name="Korlach J."/>
            <person name="Oh J."/>
        </authorList>
    </citation>
    <scope>NUCLEOTIDE SEQUENCE [LARGE SCALE GENOMIC DNA]</scope>
    <source>
        <strain evidence="2 3">1B08</strain>
    </source>
</reference>
<organism evidence="2 3">
    <name type="scientific">Corynebacterium simulans</name>
    <dbReference type="NCBI Taxonomy" id="146827"/>
    <lineage>
        <taxon>Bacteria</taxon>
        <taxon>Bacillati</taxon>
        <taxon>Actinomycetota</taxon>
        <taxon>Actinomycetes</taxon>
        <taxon>Mycobacteriales</taxon>
        <taxon>Corynebacteriaceae</taxon>
        <taxon>Corynebacterium</taxon>
    </lineage>
</organism>
<dbReference type="PANTHER" id="PTHR35894">
    <property type="entry name" value="GENERAL SECRETION PATHWAY PROTEIN A-RELATED"/>
    <property type="match status" value="1"/>
</dbReference>
<dbReference type="SUPFAM" id="SSF52540">
    <property type="entry name" value="P-loop containing nucleoside triphosphate hydrolases"/>
    <property type="match status" value="1"/>
</dbReference>
<sequence length="421" mass="45418">MVRFGSHDGTLCWKGGLSRKVSQISGRQKVSQISQISLFEVALPSMSIRSNPFRPTFGVPPLYWVGRTAVLDAFRNALQSPAGASARTMIVSGARGIGKTVLLNELEDSAKTQGWICIRASGRTNMVEELVETTIPRLIEQLAPRDKRKINRIGIGGVGSIGLEHNTDEPYKPTLNTRLRDLLAQLSGVGILLSIDEVQDASVEDLTSIAVAYQDLLRDELDISFVAAGLPQGVNRLLDLPGVTFLRRAQRFVLGPLSAGNAAEAFTATAADSGLIFSSEAISKAVELSKGYPYLVQLVGSLAWERANARDETKIAASDVDSIADEAISILCTQVHLPAASSLPPAQRQFLDSMSSASVDGIATITEIAESQGRTVRSLSATRQRLIDADLIEPAAHGELQFVIPYMERFFNSTDKLGRVD</sequence>
<protein>
    <submittedName>
        <fullName evidence="2">AAA ATPase domain protein</fullName>
    </submittedName>
</protein>
<dbReference type="Proteomes" id="UP000070339">
    <property type="component" value="Unassembled WGS sequence"/>
</dbReference>
<keyword evidence="3" id="KW-1185">Reference proteome</keyword>
<dbReference type="Gene3D" id="3.40.50.300">
    <property type="entry name" value="P-loop containing nucleotide triphosphate hydrolases"/>
    <property type="match status" value="1"/>
</dbReference>
<dbReference type="InterPro" id="IPR027417">
    <property type="entry name" value="P-loop_NTPase"/>
</dbReference>
<dbReference type="InterPro" id="IPR041664">
    <property type="entry name" value="AAA_16"/>
</dbReference>
<dbReference type="Pfam" id="PF13191">
    <property type="entry name" value="AAA_16"/>
    <property type="match status" value="1"/>
</dbReference>
<proteinExistence type="predicted"/>
<evidence type="ECO:0000259" key="1">
    <source>
        <dbReference type="Pfam" id="PF13191"/>
    </source>
</evidence>
<gene>
    <name evidence="2" type="ORF">WM41_1064</name>
</gene>
<accession>A0ABR5VA72</accession>